<gene>
    <name evidence="2" type="ORF">Cvel_18434</name>
</gene>
<protein>
    <recommendedName>
        <fullName evidence="1">OAA-family lectin sugar binding domain-containing protein</fullName>
    </recommendedName>
</protein>
<organism evidence="2">
    <name type="scientific">Chromera velia CCMP2878</name>
    <dbReference type="NCBI Taxonomy" id="1169474"/>
    <lineage>
        <taxon>Eukaryota</taxon>
        <taxon>Sar</taxon>
        <taxon>Alveolata</taxon>
        <taxon>Colpodellida</taxon>
        <taxon>Chromeraceae</taxon>
        <taxon>Chromera</taxon>
    </lineage>
</organism>
<name>A0A0G4FSE7_9ALVE</name>
<dbReference type="EMBL" id="CDMZ01000580">
    <property type="protein sequence ID" value="CEM17336.1"/>
    <property type="molecule type" value="Genomic_DNA"/>
</dbReference>
<sequence>IGFMVPELKKRFSVEHGWSYEWHPHGAECVFSPSRLKVGGVVVTGSPHWSLDSGGDGDLSDPAKRRLKLKWENARGSTRSGMPHSAEIVFNPDMTKFEGWCQYPGEGRISMRGTHKP</sequence>
<feature type="non-terminal residue" evidence="2">
    <location>
        <position position="1"/>
    </location>
</feature>
<dbReference type="InterPro" id="IPR040964">
    <property type="entry name" value="SBD"/>
</dbReference>
<evidence type="ECO:0000313" key="2">
    <source>
        <dbReference type="EMBL" id="CEM17336.1"/>
    </source>
</evidence>
<evidence type="ECO:0000259" key="1">
    <source>
        <dbReference type="Pfam" id="PF17882"/>
    </source>
</evidence>
<proteinExistence type="predicted"/>
<dbReference type="AlphaFoldDB" id="A0A0G4FSE7"/>
<feature type="domain" description="OAA-family lectin sugar binding" evidence="1">
    <location>
        <begin position="12"/>
        <end position="115"/>
    </location>
</feature>
<reference evidence="2" key="1">
    <citation type="submission" date="2014-11" db="EMBL/GenBank/DDBJ databases">
        <authorList>
            <person name="Otto D Thomas"/>
            <person name="Naeem Raeece"/>
        </authorList>
    </citation>
    <scope>NUCLEOTIDE SEQUENCE</scope>
</reference>
<dbReference type="VEuPathDB" id="CryptoDB:Cvel_18434"/>
<accession>A0A0G4FSE7</accession>
<dbReference type="Pfam" id="PF17882">
    <property type="entry name" value="SBD"/>
    <property type="match status" value="1"/>
</dbReference>